<dbReference type="CDD" id="cd16325">
    <property type="entry name" value="LolA"/>
    <property type="match status" value="1"/>
</dbReference>
<sequence>MVKRLIILPILIFAFNGRAMADESLVNILEGIQKNYGSLSGLSVPYSREVITRSMSMLGEQARGDMASGIIYFKHPYLLRLEQEKPKAETIIANNDTLWWYIPEKKCAYRYPAKNFGKELQLLSNIFRGLSQVENSFQVLLKDQSKSGKYKIELIPDPPWQEISKINLTVTEKYEIQTVRIHNLLGSITVFKLGDFTEKEGFEKGFFQFIVPEGVRLIVE</sequence>
<dbReference type="SUPFAM" id="SSF89392">
    <property type="entry name" value="Prokaryotic lipoproteins and lipoprotein localization factors"/>
    <property type="match status" value="1"/>
</dbReference>
<evidence type="ECO:0000313" key="3">
    <source>
        <dbReference type="Proteomes" id="UP000650524"/>
    </source>
</evidence>
<dbReference type="PANTHER" id="PTHR35869:SF1">
    <property type="entry name" value="OUTER-MEMBRANE LIPOPROTEIN CARRIER PROTEIN"/>
    <property type="match status" value="1"/>
</dbReference>
<dbReference type="EMBL" id="JACNJD010000129">
    <property type="protein sequence ID" value="MBC8176361.1"/>
    <property type="molecule type" value="Genomic_DNA"/>
</dbReference>
<organism evidence="2 3">
    <name type="scientific">Candidatus Desulfacyla euxinica</name>
    <dbReference type="NCBI Taxonomy" id="2841693"/>
    <lineage>
        <taxon>Bacteria</taxon>
        <taxon>Deltaproteobacteria</taxon>
        <taxon>Candidatus Desulfacyla</taxon>
    </lineage>
</organism>
<evidence type="ECO:0000313" key="2">
    <source>
        <dbReference type="EMBL" id="MBC8176361.1"/>
    </source>
</evidence>
<feature type="chain" id="PRO_5035209533" evidence="1">
    <location>
        <begin position="22"/>
        <end position="220"/>
    </location>
</feature>
<keyword evidence="2" id="KW-0449">Lipoprotein</keyword>
<reference evidence="2 3" key="1">
    <citation type="submission" date="2020-08" db="EMBL/GenBank/DDBJ databases">
        <title>Bridging the membrane lipid divide: bacteria of the FCB group superphylum have the potential to synthesize archaeal ether lipids.</title>
        <authorList>
            <person name="Villanueva L."/>
            <person name="Von Meijenfeldt F.A.B."/>
            <person name="Westbye A.B."/>
            <person name="Yadav S."/>
            <person name="Hopmans E.C."/>
            <person name="Dutilh B.E."/>
            <person name="Sinninghe Damste J.S."/>
        </authorList>
    </citation>
    <scope>NUCLEOTIDE SEQUENCE [LARGE SCALE GENOMIC DNA]</scope>
    <source>
        <strain evidence="2">NIOZ-UU27</strain>
    </source>
</reference>
<dbReference type="Gene3D" id="2.50.20.10">
    <property type="entry name" value="Lipoprotein localisation LolA/LolB/LppX"/>
    <property type="match status" value="1"/>
</dbReference>
<proteinExistence type="predicted"/>
<gene>
    <name evidence="2" type="ORF">H8E19_03075</name>
</gene>
<dbReference type="AlphaFoldDB" id="A0A8J6T593"/>
<dbReference type="Pfam" id="PF03548">
    <property type="entry name" value="LolA"/>
    <property type="match status" value="1"/>
</dbReference>
<name>A0A8J6T593_9DELT</name>
<feature type="signal peptide" evidence="1">
    <location>
        <begin position="1"/>
        <end position="21"/>
    </location>
</feature>
<dbReference type="InterPro" id="IPR029046">
    <property type="entry name" value="LolA/LolB/LppX"/>
</dbReference>
<evidence type="ECO:0000256" key="1">
    <source>
        <dbReference type="SAM" id="SignalP"/>
    </source>
</evidence>
<keyword evidence="1" id="KW-0732">Signal</keyword>
<protein>
    <submittedName>
        <fullName evidence="2">Outer membrane lipoprotein carrier protein LolA</fullName>
    </submittedName>
</protein>
<dbReference type="Proteomes" id="UP000650524">
    <property type="component" value="Unassembled WGS sequence"/>
</dbReference>
<dbReference type="PANTHER" id="PTHR35869">
    <property type="entry name" value="OUTER-MEMBRANE LIPOPROTEIN CARRIER PROTEIN"/>
    <property type="match status" value="1"/>
</dbReference>
<comment type="caution">
    <text evidence="2">The sequence shown here is derived from an EMBL/GenBank/DDBJ whole genome shotgun (WGS) entry which is preliminary data.</text>
</comment>
<accession>A0A8J6T593</accession>
<dbReference type="InterPro" id="IPR004564">
    <property type="entry name" value="OM_lipoprot_carrier_LolA-like"/>
</dbReference>